<dbReference type="AlphaFoldDB" id="A0A382KCX1"/>
<dbReference type="GO" id="GO:0046040">
    <property type="term" value="P:IMP metabolic process"/>
    <property type="evidence" value="ECO:0007669"/>
    <property type="project" value="TreeGrafter"/>
</dbReference>
<dbReference type="Gene3D" id="1.10.300.10">
    <property type="entry name" value="Adenylosuccinate Synthetase, subunit A, domain 2"/>
    <property type="match status" value="1"/>
</dbReference>
<dbReference type="InterPro" id="IPR042109">
    <property type="entry name" value="Adenylosuccinate_synth_dom1"/>
</dbReference>
<evidence type="ECO:0000256" key="3">
    <source>
        <dbReference type="ARBA" id="ARBA00022741"/>
    </source>
</evidence>
<proteinExistence type="inferred from homology"/>
<keyword evidence="5" id="KW-0460">Magnesium</keyword>
<protein>
    <recommendedName>
        <fullName evidence="8">Adenylosuccinate synthase</fullName>
    </recommendedName>
</protein>
<dbReference type="CDD" id="cd03108">
    <property type="entry name" value="AdSS"/>
    <property type="match status" value="1"/>
</dbReference>
<feature type="non-terminal residue" evidence="7">
    <location>
        <position position="268"/>
    </location>
</feature>
<organism evidence="7">
    <name type="scientific">marine metagenome</name>
    <dbReference type="NCBI Taxonomy" id="408172"/>
    <lineage>
        <taxon>unclassified sequences</taxon>
        <taxon>metagenomes</taxon>
        <taxon>ecological metagenomes</taxon>
    </lineage>
</organism>
<dbReference type="Gene3D" id="3.40.440.10">
    <property type="entry name" value="Adenylosuccinate Synthetase, subunit A, domain 1"/>
    <property type="match status" value="1"/>
</dbReference>
<keyword evidence="3" id="KW-0547">Nucleotide-binding</keyword>
<keyword evidence="1" id="KW-0436">Ligase</keyword>
<keyword evidence="4" id="KW-0658">Purine biosynthesis</keyword>
<dbReference type="HAMAP" id="MF_00011">
    <property type="entry name" value="Adenylosucc_synth"/>
    <property type="match status" value="1"/>
</dbReference>
<dbReference type="SUPFAM" id="SSF52540">
    <property type="entry name" value="P-loop containing nucleoside triphosphate hydrolases"/>
    <property type="match status" value="1"/>
</dbReference>
<gene>
    <name evidence="7" type="ORF">METZ01_LOCUS274710</name>
</gene>
<dbReference type="Gene3D" id="3.90.170.10">
    <property type="entry name" value="Adenylosuccinate Synthetase, subunit A, domain 3"/>
    <property type="match status" value="1"/>
</dbReference>
<reference evidence="7" key="1">
    <citation type="submission" date="2018-05" db="EMBL/GenBank/DDBJ databases">
        <authorList>
            <person name="Lanie J.A."/>
            <person name="Ng W.-L."/>
            <person name="Kazmierczak K.M."/>
            <person name="Andrzejewski T.M."/>
            <person name="Davidsen T.M."/>
            <person name="Wayne K.J."/>
            <person name="Tettelin H."/>
            <person name="Glass J.I."/>
            <person name="Rusch D."/>
            <person name="Podicherti R."/>
            <person name="Tsui H.-C.T."/>
            <person name="Winkler M.E."/>
        </authorList>
    </citation>
    <scope>NUCLEOTIDE SEQUENCE</scope>
</reference>
<evidence type="ECO:0000313" key="7">
    <source>
        <dbReference type="EMBL" id="SVC21856.1"/>
    </source>
</evidence>
<dbReference type="SMART" id="SM00788">
    <property type="entry name" value="Adenylsucc_synt"/>
    <property type="match status" value="1"/>
</dbReference>
<keyword evidence="6" id="KW-0342">GTP-binding</keyword>
<dbReference type="GO" id="GO:0044208">
    <property type="term" value="P:'de novo' AMP biosynthetic process"/>
    <property type="evidence" value="ECO:0007669"/>
    <property type="project" value="TreeGrafter"/>
</dbReference>
<name>A0A382KCX1_9ZZZZ</name>
<evidence type="ECO:0000256" key="6">
    <source>
        <dbReference type="ARBA" id="ARBA00023134"/>
    </source>
</evidence>
<dbReference type="PANTHER" id="PTHR11846">
    <property type="entry name" value="ADENYLOSUCCINATE SYNTHETASE"/>
    <property type="match status" value="1"/>
</dbReference>
<dbReference type="InterPro" id="IPR042111">
    <property type="entry name" value="Adenylosuccinate_synth_dom3"/>
</dbReference>
<dbReference type="GO" id="GO:0004019">
    <property type="term" value="F:adenylosuccinate synthase activity"/>
    <property type="evidence" value="ECO:0007669"/>
    <property type="project" value="InterPro"/>
</dbReference>
<evidence type="ECO:0008006" key="8">
    <source>
        <dbReference type="Google" id="ProtNLM"/>
    </source>
</evidence>
<dbReference type="InterPro" id="IPR033128">
    <property type="entry name" value="Adenylosuccin_syn_Lys_AS"/>
</dbReference>
<dbReference type="GO" id="GO:0046872">
    <property type="term" value="F:metal ion binding"/>
    <property type="evidence" value="ECO:0007669"/>
    <property type="project" value="UniProtKB-KW"/>
</dbReference>
<evidence type="ECO:0000256" key="5">
    <source>
        <dbReference type="ARBA" id="ARBA00022842"/>
    </source>
</evidence>
<dbReference type="GO" id="GO:0005525">
    <property type="term" value="F:GTP binding"/>
    <property type="evidence" value="ECO:0007669"/>
    <property type="project" value="UniProtKB-KW"/>
</dbReference>
<dbReference type="InterPro" id="IPR027417">
    <property type="entry name" value="P-loop_NTPase"/>
</dbReference>
<dbReference type="PANTHER" id="PTHR11846:SF0">
    <property type="entry name" value="ADENYLOSUCCINATE SYNTHETASE"/>
    <property type="match status" value="1"/>
</dbReference>
<dbReference type="FunFam" id="1.10.300.10:FF:000001">
    <property type="entry name" value="Adenylosuccinate synthetase"/>
    <property type="match status" value="1"/>
</dbReference>
<evidence type="ECO:0000256" key="2">
    <source>
        <dbReference type="ARBA" id="ARBA00022723"/>
    </source>
</evidence>
<dbReference type="PROSITE" id="PS00513">
    <property type="entry name" value="ADENYLOSUCCIN_SYN_2"/>
    <property type="match status" value="1"/>
</dbReference>
<dbReference type="GO" id="GO:0005737">
    <property type="term" value="C:cytoplasm"/>
    <property type="evidence" value="ECO:0007669"/>
    <property type="project" value="TreeGrafter"/>
</dbReference>
<dbReference type="Pfam" id="PF00709">
    <property type="entry name" value="Adenylsucc_synt"/>
    <property type="match status" value="1"/>
</dbReference>
<sequence>MTPHVSVVARYQGGHNAGHTVNVGDAQFVLHLLPSGILHPGVRCVIGNGVVVDPEALFAEIETLANQGIEVGDRLLISDKAHVILPYHRDVELFAEEKRGERKIGTTSRGIGPAYEDKVARRGVRVSDLSDSTDDGPLATTIRDNVAMRNQMVGGVETEWRVLHANVSAAWTKLERWVGDASLFLSRAMDEGAQVLFEGAQGTLLDVDHGTYPFVSSSNSTVGGICTGLGVGAKCIGSVLGIAKAYTTRVGEGPLPSELHGEAGDRLR</sequence>
<evidence type="ECO:0000256" key="4">
    <source>
        <dbReference type="ARBA" id="ARBA00022755"/>
    </source>
</evidence>
<dbReference type="InterPro" id="IPR042110">
    <property type="entry name" value="Adenylosuccinate_synth_dom2"/>
</dbReference>
<accession>A0A382KCX1</accession>
<keyword evidence="2" id="KW-0479">Metal-binding</keyword>
<dbReference type="EMBL" id="UINC01079651">
    <property type="protein sequence ID" value="SVC21856.1"/>
    <property type="molecule type" value="Genomic_DNA"/>
</dbReference>
<dbReference type="InterPro" id="IPR001114">
    <property type="entry name" value="Adenylosuccinate_synthetase"/>
</dbReference>
<evidence type="ECO:0000256" key="1">
    <source>
        <dbReference type="ARBA" id="ARBA00022598"/>
    </source>
</evidence>